<sequence length="173" mass="19624">MNHSITKILGEDMDTHNKEISQNEPKLGVPSTTDGNNTVTPSHPTANLQMALMTQIKTDLIGLTIKEVLFNEKEEKEITSRESVQEILNRFQVLADRDASNRKERSQSTRTTMQDAVAGEYQTLGEMLDVFPRPLISEEEEEEITSRKSIQEILNRFQKLADRGAAEREANNH</sequence>
<keyword evidence="3" id="KW-1185">Reference proteome</keyword>
<feature type="compositionally biased region" description="Basic and acidic residues" evidence="1">
    <location>
        <begin position="9"/>
        <end position="21"/>
    </location>
</feature>
<feature type="region of interest" description="Disordered" evidence="1">
    <location>
        <begin position="1"/>
        <end position="43"/>
    </location>
</feature>
<name>A0A2G5SPJ2_9PELO</name>
<comment type="caution">
    <text evidence="2">The sequence shown here is derived from an EMBL/GenBank/DDBJ whole genome shotgun (WGS) entry which is preliminary data.</text>
</comment>
<evidence type="ECO:0000256" key="1">
    <source>
        <dbReference type="SAM" id="MobiDB-lite"/>
    </source>
</evidence>
<accession>A0A2G5SPJ2</accession>
<proteinExistence type="predicted"/>
<protein>
    <submittedName>
        <fullName evidence="2">Uncharacterized protein</fullName>
    </submittedName>
</protein>
<evidence type="ECO:0000313" key="3">
    <source>
        <dbReference type="Proteomes" id="UP000230233"/>
    </source>
</evidence>
<dbReference type="Proteomes" id="UP000230233">
    <property type="component" value="Chromosome X"/>
</dbReference>
<dbReference type="AlphaFoldDB" id="A0A2G5SPJ2"/>
<organism evidence="2 3">
    <name type="scientific">Caenorhabditis nigoni</name>
    <dbReference type="NCBI Taxonomy" id="1611254"/>
    <lineage>
        <taxon>Eukaryota</taxon>
        <taxon>Metazoa</taxon>
        <taxon>Ecdysozoa</taxon>
        <taxon>Nematoda</taxon>
        <taxon>Chromadorea</taxon>
        <taxon>Rhabditida</taxon>
        <taxon>Rhabditina</taxon>
        <taxon>Rhabditomorpha</taxon>
        <taxon>Rhabditoidea</taxon>
        <taxon>Rhabditidae</taxon>
        <taxon>Peloderinae</taxon>
        <taxon>Caenorhabditis</taxon>
    </lineage>
</organism>
<gene>
    <name evidence="2" type="primary">Cnig_chr_X.g23435</name>
    <name evidence="2" type="ORF">B9Z55_023435</name>
</gene>
<feature type="compositionally biased region" description="Polar residues" evidence="1">
    <location>
        <begin position="22"/>
        <end position="43"/>
    </location>
</feature>
<dbReference type="EMBL" id="PDUG01000006">
    <property type="protein sequence ID" value="PIC17055.1"/>
    <property type="molecule type" value="Genomic_DNA"/>
</dbReference>
<evidence type="ECO:0000313" key="2">
    <source>
        <dbReference type="EMBL" id="PIC17055.1"/>
    </source>
</evidence>
<reference evidence="3" key="1">
    <citation type="submission" date="2017-10" db="EMBL/GenBank/DDBJ databases">
        <title>Rapid genome shrinkage in a self-fertile nematode reveals novel sperm competition proteins.</title>
        <authorList>
            <person name="Yin D."/>
            <person name="Schwarz E.M."/>
            <person name="Thomas C.G."/>
            <person name="Felde R.L."/>
            <person name="Korf I.F."/>
            <person name="Cutter A.D."/>
            <person name="Schartner C.M."/>
            <person name="Ralston E.J."/>
            <person name="Meyer B.J."/>
            <person name="Haag E.S."/>
        </authorList>
    </citation>
    <scope>NUCLEOTIDE SEQUENCE [LARGE SCALE GENOMIC DNA]</scope>
    <source>
        <strain evidence="3">JU1422</strain>
    </source>
</reference>